<keyword evidence="8" id="KW-1185">Reference proteome</keyword>
<dbReference type="Gene3D" id="6.10.250.1630">
    <property type="match status" value="1"/>
</dbReference>
<dbReference type="Pfam" id="PF04727">
    <property type="entry name" value="ELMO_CED12"/>
    <property type="match status" value="1"/>
</dbReference>
<evidence type="ECO:0000313" key="8">
    <source>
        <dbReference type="Proteomes" id="UP000481153"/>
    </source>
</evidence>
<dbReference type="SUPFAM" id="SSF90209">
    <property type="entry name" value="Ran binding protein zinc finger-like"/>
    <property type="match status" value="1"/>
</dbReference>
<dbReference type="InterPro" id="IPR001876">
    <property type="entry name" value="Znf_RanBP2"/>
</dbReference>
<evidence type="ECO:0000313" key="7">
    <source>
        <dbReference type="EMBL" id="KAF0728381.1"/>
    </source>
</evidence>
<feature type="compositionally biased region" description="Basic and acidic residues" evidence="5">
    <location>
        <begin position="18"/>
        <end position="29"/>
    </location>
</feature>
<feature type="region of interest" description="Disordered" evidence="5">
    <location>
        <begin position="1"/>
        <end position="41"/>
    </location>
</feature>
<dbReference type="PANTHER" id="PTHR12771">
    <property type="entry name" value="ENGULFMENT AND CELL MOTILITY"/>
    <property type="match status" value="1"/>
</dbReference>
<keyword evidence="1" id="KW-0808">Transferase</keyword>
<feature type="domain" description="ELMO" evidence="6">
    <location>
        <begin position="211"/>
        <end position="370"/>
    </location>
</feature>
<dbReference type="Gene3D" id="2.30.30.380">
    <property type="entry name" value="Zn-finger domain of Sec23/24"/>
    <property type="match status" value="1"/>
</dbReference>
<dbReference type="InterPro" id="IPR006816">
    <property type="entry name" value="ELMO_dom"/>
</dbReference>
<dbReference type="GO" id="GO:0016740">
    <property type="term" value="F:transferase activity"/>
    <property type="evidence" value="ECO:0007669"/>
    <property type="project" value="UniProtKB-KW"/>
</dbReference>
<dbReference type="PROSITE" id="PS01358">
    <property type="entry name" value="ZF_RANBP2_1"/>
    <property type="match status" value="1"/>
</dbReference>
<evidence type="ECO:0000256" key="1">
    <source>
        <dbReference type="ARBA" id="ARBA00022679"/>
    </source>
</evidence>
<dbReference type="GO" id="GO:0008270">
    <property type="term" value="F:zinc ion binding"/>
    <property type="evidence" value="ECO:0007669"/>
    <property type="project" value="UniProtKB-KW"/>
</dbReference>
<dbReference type="PANTHER" id="PTHR12771:SF56">
    <property type="entry name" value="CED-12"/>
    <property type="match status" value="1"/>
</dbReference>
<evidence type="ECO:0000256" key="2">
    <source>
        <dbReference type="ARBA" id="ARBA00022723"/>
    </source>
</evidence>
<gene>
    <name evidence="7" type="ORF">Ae201684_013746</name>
</gene>
<evidence type="ECO:0000259" key="6">
    <source>
        <dbReference type="PROSITE" id="PS51335"/>
    </source>
</evidence>
<evidence type="ECO:0000256" key="5">
    <source>
        <dbReference type="SAM" id="MobiDB-lite"/>
    </source>
</evidence>
<protein>
    <recommendedName>
        <fullName evidence="6">ELMO domain-containing protein</fullName>
    </recommendedName>
</protein>
<accession>A0A6G0WM47</accession>
<dbReference type="AlphaFoldDB" id="A0A6G0WM47"/>
<comment type="caution">
    <text evidence="7">The sequence shown here is derived from an EMBL/GenBank/DDBJ whole genome shotgun (WGS) entry which is preliminary data.</text>
</comment>
<dbReference type="Proteomes" id="UP000481153">
    <property type="component" value="Unassembled WGS sequence"/>
</dbReference>
<dbReference type="VEuPathDB" id="FungiDB:AeMF1_008874"/>
<dbReference type="InterPro" id="IPR025527">
    <property type="entry name" value="HUWE1/Rev1_UBM"/>
</dbReference>
<dbReference type="PROSITE" id="PS51335">
    <property type="entry name" value="ELMO"/>
    <property type="match status" value="1"/>
</dbReference>
<dbReference type="Pfam" id="PF14377">
    <property type="entry name" value="UBM"/>
    <property type="match status" value="1"/>
</dbReference>
<name>A0A6G0WM47_9STRA</name>
<dbReference type="InterPro" id="IPR036443">
    <property type="entry name" value="Znf_RanBP2_sf"/>
</dbReference>
<proteinExistence type="predicted"/>
<sequence>MADDAAPPPPPPPIPLRVDLEAENEHHDMPASPASMDDVDPTVLSELPADIRNEIVASLRAESVAPVAPSDPMTWECPMCTFLNHADLATCEMCEFCILDAEAEHDEEGAPVFRIDTAAIRNAAESAKSKLLSAFKASHDKNEEFVQSASAALSKVHNTAAKQLKELSAKLSPRNRVTSKERSSLPSPEVCLELDALRSDLKTACVAGDQVYESLLVHLWTALTDITGPFEREGEGWMNIGFQRKNPDTDFRGGGLLALKCLVYVCNMHPEKMNFLFRDQMPETNKRWYPVCVAGINITCMLAGLLKLGDGSFASSVTPYWPLFSEPDAFFELYYLAMIKMDQIWHRSHATYMQFGEVLHSTKTLIRYVLAQGPKNMDEFVSIADQIHVDDFKLTRRQDYFEDEQDLECPDPHRQLEEDGKAEGITALKYKIHQ</sequence>
<dbReference type="EMBL" id="VJMJ01000178">
    <property type="protein sequence ID" value="KAF0728381.1"/>
    <property type="molecule type" value="Genomic_DNA"/>
</dbReference>
<keyword evidence="2" id="KW-0479">Metal-binding</keyword>
<keyword evidence="3" id="KW-0863">Zinc-finger</keyword>
<reference evidence="7 8" key="1">
    <citation type="submission" date="2019-07" db="EMBL/GenBank/DDBJ databases">
        <title>Genomics analysis of Aphanomyces spp. identifies a new class of oomycete effector associated with host adaptation.</title>
        <authorList>
            <person name="Gaulin E."/>
        </authorList>
    </citation>
    <scope>NUCLEOTIDE SEQUENCE [LARGE SCALE GENOMIC DNA]</scope>
    <source>
        <strain evidence="7 8">ATCC 201684</strain>
    </source>
</reference>
<evidence type="ECO:0000256" key="3">
    <source>
        <dbReference type="ARBA" id="ARBA00022771"/>
    </source>
</evidence>
<dbReference type="InterPro" id="IPR050868">
    <property type="entry name" value="ELMO_domain-containing"/>
</dbReference>
<evidence type="ECO:0000256" key="4">
    <source>
        <dbReference type="ARBA" id="ARBA00022833"/>
    </source>
</evidence>
<organism evidence="7 8">
    <name type="scientific">Aphanomyces euteiches</name>
    <dbReference type="NCBI Taxonomy" id="100861"/>
    <lineage>
        <taxon>Eukaryota</taxon>
        <taxon>Sar</taxon>
        <taxon>Stramenopiles</taxon>
        <taxon>Oomycota</taxon>
        <taxon>Saprolegniomycetes</taxon>
        <taxon>Saprolegniales</taxon>
        <taxon>Verrucalvaceae</taxon>
        <taxon>Aphanomyces</taxon>
    </lineage>
</organism>
<feature type="compositionally biased region" description="Pro residues" evidence="5">
    <location>
        <begin position="1"/>
        <end position="15"/>
    </location>
</feature>
<keyword evidence="4" id="KW-0862">Zinc</keyword>